<proteinExistence type="predicted"/>
<keyword evidence="2" id="KW-0732">Signal</keyword>
<accession>A0ABS1TZM7</accession>
<evidence type="ECO:0000256" key="1">
    <source>
        <dbReference type="SAM" id="Coils"/>
    </source>
</evidence>
<dbReference type="RefSeq" id="WP_202831042.1">
    <property type="nucleotide sequence ID" value="NZ_JAETWB010000002.1"/>
</dbReference>
<comment type="caution">
    <text evidence="3">The sequence shown here is derived from an EMBL/GenBank/DDBJ whole genome shotgun (WGS) entry which is preliminary data.</text>
</comment>
<feature type="coiled-coil region" evidence="1">
    <location>
        <begin position="85"/>
        <end position="112"/>
    </location>
</feature>
<evidence type="ECO:0000313" key="3">
    <source>
        <dbReference type="EMBL" id="MBL6077883.1"/>
    </source>
</evidence>
<feature type="chain" id="PRO_5045087565" evidence="2">
    <location>
        <begin position="27"/>
        <end position="166"/>
    </location>
</feature>
<keyword evidence="4" id="KW-1185">Reference proteome</keyword>
<organism evidence="3 4">
    <name type="scientific">Belnapia arida</name>
    <dbReference type="NCBI Taxonomy" id="2804533"/>
    <lineage>
        <taxon>Bacteria</taxon>
        <taxon>Pseudomonadati</taxon>
        <taxon>Pseudomonadota</taxon>
        <taxon>Alphaproteobacteria</taxon>
        <taxon>Acetobacterales</taxon>
        <taxon>Roseomonadaceae</taxon>
        <taxon>Belnapia</taxon>
    </lineage>
</organism>
<reference evidence="3 4" key="1">
    <citation type="submission" date="2021-01" db="EMBL/GenBank/DDBJ databases">
        <title>Belnapia mucosa sp. nov. and Belnapia arida sp. nov., isolated from the Tabernas Desert (Almeria, Spain).</title>
        <authorList>
            <person name="Molina-Menor E."/>
            <person name="Vidal-Verdu A."/>
            <person name="Calonge A."/>
            <person name="Satari L."/>
            <person name="Pereto J."/>
            <person name="Porcar M."/>
        </authorList>
    </citation>
    <scope>NUCLEOTIDE SEQUENCE [LARGE SCALE GENOMIC DNA]</scope>
    <source>
        <strain evidence="3 4">T18</strain>
    </source>
</reference>
<sequence length="166" mass="17456">MRFVSMASVGAAALLAAMLPGGKALADDSDIPGINRRTATFERTMHENPEMRPFMNRAPPRIAAAPEAPAAPPAPAPVPTRMNVLHDADALIQEAEARIRAHDARQAELTLERAETALLNGKAAGEAVPEAAIRPLVQARAALHHGQMAASGRQAEAARQIIASAQ</sequence>
<evidence type="ECO:0000313" key="4">
    <source>
        <dbReference type="Proteomes" id="UP000660885"/>
    </source>
</evidence>
<feature type="signal peptide" evidence="2">
    <location>
        <begin position="1"/>
        <end position="26"/>
    </location>
</feature>
<evidence type="ECO:0000256" key="2">
    <source>
        <dbReference type="SAM" id="SignalP"/>
    </source>
</evidence>
<dbReference type="Proteomes" id="UP000660885">
    <property type="component" value="Unassembled WGS sequence"/>
</dbReference>
<name>A0ABS1TZM7_9PROT</name>
<protein>
    <submittedName>
        <fullName evidence="3">Uncharacterized protein</fullName>
    </submittedName>
</protein>
<gene>
    <name evidence="3" type="ORF">JMJ56_07695</name>
</gene>
<keyword evidence="1" id="KW-0175">Coiled coil</keyword>
<dbReference type="EMBL" id="JAETWB010000002">
    <property type="protein sequence ID" value="MBL6077883.1"/>
    <property type="molecule type" value="Genomic_DNA"/>
</dbReference>